<feature type="non-terminal residue" evidence="2">
    <location>
        <position position="175"/>
    </location>
</feature>
<dbReference type="AlphaFoldDB" id="A0AAD6U0N2"/>
<protein>
    <submittedName>
        <fullName evidence="2">Uncharacterized protein</fullName>
    </submittedName>
</protein>
<reference evidence="2" key="1">
    <citation type="submission" date="2023-03" db="EMBL/GenBank/DDBJ databases">
        <title>Massive genome expansion in bonnet fungi (Mycena s.s.) driven by repeated elements and novel gene families across ecological guilds.</title>
        <authorList>
            <consortium name="Lawrence Berkeley National Laboratory"/>
            <person name="Harder C.B."/>
            <person name="Miyauchi S."/>
            <person name="Viragh M."/>
            <person name="Kuo A."/>
            <person name="Thoen E."/>
            <person name="Andreopoulos B."/>
            <person name="Lu D."/>
            <person name="Skrede I."/>
            <person name="Drula E."/>
            <person name="Henrissat B."/>
            <person name="Morin E."/>
            <person name="Kohler A."/>
            <person name="Barry K."/>
            <person name="LaButti K."/>
            <person name="Morin E."/>
            <person name="Salamov A."/>
            <person name="Lipzen A."/>
            <person name="Mereny Z."/>
            <person name="Hegedus B."/>
            <person name="Baldrian P."/>
            <person name="Stursova M."/>
            <person name="Weitz H."/>
            <person name="Taylor A."/>
            <person name="Grigoriev I.V."/>
            <person name="Nagy L.G."/>
            <person name="Martin F."/>
            <person name="Kauserud H."/>
        </authorList>
    </citation>
    <scope>NUCLEOTIDE SEQUENCE</scope>
    <source>
        <strain evidence="2">CBHHK173m</strain>
    </source>
</reference>
<keyword evidence="3" id="KW-1185">Reference proteome</keyword>
<organism evidence="2 3">
    <name type="scientific">Mycena belliarum</name>
    <dbReference type="NCBI Taxonomy" id="1033014"/>
    <lineage>
        <taxon>Eukaryota</taxon>
        <taxon>Fungi</taxon>
        <taxon>Dikarya</taxon>
        <taxon>Basidiomycota</taxon>
        <taxon>Agaricomycotina</taxon>
        <taxon>Agaricomycetes</taxon>
        <taxon>Agaricomycetidae</taxon>
        <taxon>Agaricales</taxon>
        <taxon>Marasmiineae</taxon>
        <taxon>Mycenaceae</taxon>
        <taxon>Mycena</taxon>
    </lineage>
</organism>
<feature type="region of interest" description="Disordered" evidence="1">
    <location>
        <begin position="120"/>
        <end position="147"/>
    </location>
</feature>
<accession>A0AAD6U0N2</accession>
<evidence type="ECO:0000313" key="3">
    <source>
        <dbReference type="Proteomes" id="UP001222325"/>
    </source>
</evidence>
<evidence type="ECO:0000313" key="2">
    <source>
        <dbReference type="EMBL" id="KAJ7080766.1"/>
    </source>
</evidence>
<comment type="caution">
    <text evidence="2">The sequence shown here is derived from an EMBL/GenBank/DDBJ whole genome shotgun (WGS) entry which is preliminary data.</text>
</comment>
<evidence type="ECO:0000256" key="1">
    <source>
        <dbReference type="SAM" id="MobiDB-lite"/>
    </source>
</evidence>
<dbReference type="Proteomes" id="UP001222325">
    <property type="component" value="Unassembled WGS sequence"/>
</dbReference>
<dbReference type="EMBL" id="JARJCN010000053">
    <property type="protein sequence ID" value="KAJ7080766.1"/>
    <property type="molecule type" value="Genomic_DNA"/>
</dbReference>
<sequence length="175" mass="19065">PPPRSRVHRPTRGFAGGIACAAQTAAARGRVRGRISVGGTRVCIALMCTSAVVTREDVRGAAYVEGGIPYATAINPLVTVRRGRRGRHGHAAAATHGELRLLEPAQLLRPPTLTREDVRGARHGEHPRRHAADSAGACAPEPVRPRRRSTREVIPRALDVWRELQWEERGCSWCS</sequence>
<gene>
    <name evidence="2" type="ORF">B0H15DRAFT_855879</name>
</gene>
<proteinExistence type="predicted"/>
<feature type="non-terminal residue" evidence="2">
    <location>
        <position position="1"/>
    </location>
</feature>
<name>A0AAD6U0N2_9AGAR</name>